<dbReference type="SUPFAM" id="SSF51419">
    <property type="entry name" value="PLP-binding barrel"/>
    <property type="match status" value="1"/>
</dbReference>
<comment type="cofactor">
    <cofactor evidence="2 5 6">
        <name>pyridoxal 5'-phosphate</name>
        <dbReference type="ChEBI" id="CHEBI:597326"/>
    </cofactor>
</comment>
<proteinExistence type="inferred from homology"/>
<name>A0A330L9K8_9BACT</name>
<dbReference type="GO" id="GO:0030170">
    <property type="term" value="F:pyridoxal phosphate binding"/>
    <property type="evidence" value="ECO:0007669"/>
    <property type="project" value="UniProtKB-UniRule"/>
</dbReference>
<protein>
    <recommendedName>
        <fullName evidence="5">Alanine racemase</fullName>
        <ecNumber evidence="5">5.1.1.1</ecNumber>
    </recommendedName>
</protein>
<dbReference type="GO" id="GO:0005829">
    <property type="term" value="C:cytosol"/>
    <property type="evidence" value="ECO:0007669"/>
    <property type="project" value="TreeGrafter"/>
</dbReference>
<sequence>MPTISTSSPTYAIVDLSALTHNLTQLRRLLSPGCEVMAVIKANAYGHGAIEVARSLIAQGVARIAVVSLDEGIAIRSAGITVPVVLLGPLFPDQLHDIIAHRLTPVISDRASLPMLTQATTSLATPYPIHLKVETGMGRLGLAADELLRLIDSGQLPASLRIEGVMTHFSDSDGPETGQTEEQLARFQSIVNSLTTRGLSIPLIHAANSGAAVRYPRAHYSMIRPGIMLYGYHTLPESISAPDLKPVLSLRSCIAQMRAIPAGCPVSYNGTFVAKRPTRVAVLPIGYADGFNRRLSNRGEVLVRGQRAKVIGLVCMDMVMIDVTEIPDASVGDEVILIGRQGTDQITAADLAKWTGTIAYETLCAIGPRIPRRYQNS</sequence>
<dbReference type="InterPro" id="IPR029066">
    <property type="entry name" value="PLP-binding_barrel"/>
</dbReference>
<dbReference type="InterPro" id="IPR009006">
    <property type="entry name" value="Ala_racemase/Decarboxylase_C"/>
</dbReference>
<feature type="domain" description="Alanine racemase C-terminal" evidence="8">
    <location>
        <begin position="247"/>
        <end position="375"/>
    </location>
</feature>
<evidence type="ECO:0000256" key="4">
    <source>
        <dbReference type="ARBA" id="ARBA00023235"/>
    </source>
</evidence>
<dbReference type="CDD" id="cd00430">
    <property type="entry name" value="PLPDE_III_AR"/>
    <property type="match status" value="1"/>
</dbReference>
<keyword evidence="4 5" id="KW-0413">Isomerase</keyword>
<comment type="pathway">
    <text evidence="5">Amino-acid biosynthesis; D-alanine biosynthesis; D-alanine from L-alanine: step 1/1.</text>
</comment>
<dbReference type="InParanoid" id="A0A330L9K8"/>
<evidence type="ECO:0000256" key="1">
    <source>
        <dbReference type="ARBA" id="ARBA00000316"/>
    </source>
</evidence>
<evidence type="ECO:0000256" key="7">
    <source>
        <dbReference type="PIRSR" id="PIRSR600821-52"/>
    </source>
</evidence>
<dbReference type="InterPro" id="IPR011079">
    <property type="entry name" value="Ala_racemase_C"/>
</dbReference>
<dbReference type="HAMAP" id="MF_01201">
    <property type="entry name" value="Ala_racemase"/>
    <property type="match status" value="1"/>
</dbReference>
<feature type="active site" description="Proton acceptor; specific for D-alanine" evidence="5">
    <location>
        <position position="41"/>
    </location>
</feature>
<dbReference type="SUPFAM" id="SSF50621">
    <property type="entry name" value="Alanine racemase C-terminal domain-like"/>
    <property type="match status" value="1"/>
</dbReference>
<reference evidence="10" key="1">
    <citation type="submission" date="2018-04" db="EMBL/GenBank/DDBJ databases">
        <authorList>
            <person name="Lucker S."/>
            <person name="Sakoula D."/>
        </authorList>
    </citation>
    <scope>NUCLEOTIDE SEQUENCE [LARGE SCALE GENOMIC DNA]</scope>
</reference>
<comment type="function">
    <text evidence="5">Catalyzes the interconversion of L-alanine and D-alanine. May also act on other amino acids.</text>
</comment>
<dbReference type="Gene3D" id="3.20.20.10">
    <property type="entry name" value="Alanine racemase"/>
    <property type="match status" value="1"/>
</dbReference>
<dbReference type="RefSeq" id="WP_181416934.1">
    <property type="nucleotide sequence ID" value="NZ_OUNR01000020.1"/>
</dbReference>
<dbReference type="InterPro" id="IPR000821">
    <property type="entry name" value="Ala_racemase"/>
</dbReference>
<dbReference type="GO" id="GO:0008784">
    <property type="term" value="F:alanine racemase activity"/>
    <property type="evidence" value="ECO:0007669"/>
    <property type="project" value="UniProtKB-UniRule"/>
</dbReference>
<dbReference type="Pfam" id="PF00842">
    <property type="entry name" value="Ala_racemase_C"/>
    <property type="match status" value="1"/>
</dbReference>
<feature type="active site" description="Proton acceptor; specific for L-alanine" evidence="5">
    <location>
        <position position="268"/>
    </location>
</feature>
<evidence type="ECO:0000256" key="5">
    <source>
        <dbReference type="HAMAP-Rule" id="MF_01201"/>
    </source>
</evidence>
<evidence type="ECO:0000256" key="3">
    <source>
        <dbReference type="ARBA" id="ARBA00022898"/>
    </source>
</evidence>
<dbReference type="NCBIfam" id="TIGR00492">
    <property type="entry name" value="alr"/>
    <property type="match status" value="1"/>
</dbReference>
<keyword evidence="10" id="KW-1185">Reference proteome</keyword>
<evidence type="ECO:0000256" key="2">
    <source>
        <dbReference type="ARBA" id="ARBA00001933"/>
    </source>
</evidence>
<feature type="binding site" evidence="5 7">
    <location>
        <position position="316"/>
    </location>
    <ligand>
        <name>substrate</name>
    </ligand>
</feature>
<dbReference type="InterPro" id="IPR001608">
    <property type="entry name" value="Ala_racemase_N"/>
</dbReference>
<evidence type="ECO:0000259" key="8">
    <source>
        <dbReference type="SMART" id="SM01005"/>
    </source>
</evidence>
<dbReference type="Gene3D" id="2.40.37.10">
    <property type="entry name" value="Lyase, Ornithine Decarboxylase, Chain A, domain 1"/>
    <property type="match status" value="1"/>
</dbReference>
<dbReference type="GO" id="GO:0030632">
    <property type="term" value="P:D-alanine biosynthetic process"/>
    <property type="evidence" value="ECO:0007669"/>
    <property type="project" value="UniProtKB-UniRule"/>
</dbReference>
<evidence type="ECO:0000313" key="10">
    <source>
        <dbReference type="Proteomes" id="UP000248168"/>
    </source>
</evidence>
<organism evidence="9 10">
    <name type="scientific">Nitrospira lenta</name>
    <dbReference type="NCBI Taxonomy" id="1436998"/>
    <lineage>
        <taxon>Bacteria</taxon>
        <taxon>Pseudomonadati</taxon>
        <taxon>Nitrospirota</taxon>
        <taxon>Nitrospiria</taxon>
        <taxon>Nitrospirales</taxon>
        <taxon>Nitrospiraceae</taxon>
        <taxon>Nitrospira</taxon>
    </lineage>
</organism>
<comment type="catalytic activity">
    <reaction evidence="1 5">
        <text>L-alanine = D-alanine</text>
        <dbReference type="Rhea" id="RHEA:20249"/>
        <dbReference type="ChEBI" id="CHEBI:57416"/>
        <dbReference type="ChEBI" id="CHEBI:57972"/>
        <dbReference type="EC" id="5.1.1.1"/>
    </reaction>
</comment>
<evidence type="ECO:0000313" key="9">
    <source>
        <dbReference type="EMBL" id="SPP66548.1"/>
    </source>
</evidence>
<feature type="modified residue" description="N6-(pyridoxal phosphate)lysine" evidence="5 6">
    <location>
        <position position="41"/>
    </location>
</feature>
<keyword evidence="3 5" id="KW-0663">Pyridoxal phosphate</keyword>
<dbReference type="PRINTS" id="PR00992">
    <property type="entry name" value="ALARACEMASE"/>
</dbReference>
<dbReference type="PROSITE" id="PS00395">
    <property type="entry name" value="ALANINE_RACEMASE"/>
    <property type="match status" value="1"/>
</dbReference>
<dbReference type="FunCoup" id="A0A330L9K8">
    <property type="interactions" value="368"/>
</dbReference>
<dbReference type="AlphaFoldDB" id="A0A330L9K8"/>
<dbReference type="PANTHER" id="PTHR30511">
    <property type="entry name" value="ALANINE RACEMASE"/>
    <property type="match status" value="1"/>
</dbReference>
<gene>
    <name evidence="9" type="primary">alr</name>
    <name evidence="9" type="ORF">NITLEN_70138</name>
</gene>
<dbReference type="Pfam" id="PF01168">
    <property type="entry name" value="Ala_racemase_N"/>
    <property type="match status" value="1"/>
</dbReference>
<dbReference type="EMBL" id="OUNR01000020">
    <property type="protein sequence ID" value="SPP66548.1"/>
    <property type="molecule type" value="Genomic_DNA"/>
</dbReference>
<dbReference type="EC" id="5.1.1.1" evidence="5"/>
<dbReference type="Proteomes" id="UP000248168">
    <property type="component" value="Unassembled WGS sequence"/>
</dbReference>
<evidence type="ECO:0000256" key="6">
    <source>
        <dbReference type="PIRSR" id="PIRSR600821-50"/>
    </source>
</evidence>
<dbReference type="SMART" id="SM01005">
    <property type="entry name" value="Ala_racemase_C"/>
    <property type="match status" value="1"/>
</dbReference>
<dbReference type="UniPathway" id="UPA00042">
    <property type="reaction ID" value="UER00497"/>
</dbReference>
<dbReference type="InterPro" id="IPR020622">
    <property type="entry name" value="Ala_racemase_pyridoxalP-BS"/>
</dbReference>
<dbReference type="PANTHER" id="PTHR30511:SF0">
    <property type="entry name" value="ALANINE RACEMASE, CATABOLIC-RELATED"/>
    <property type="match status" value="1"/>
</dbReference>
<comment type="similarity">
    <text evidence="5">Belongs to the alanine racemase family.</text>
</comment>
<feature type="binding site" evidence="5 7">
    <location>
        <position position="139"/>
    </location>
    <ligand>
        <name>substrate</name>
    </ligand>
</feature>
<dbReference type="FunFam" id="3.20.20.10:FF:000002">
    <property type="entry name" value="Alanine racemase"/>
    <property type="match status" value="1"/>
</dbReference>
<accession>A0A330L9K8</accession>